<dbReference type="Proteomes" id="UP000038040">
    <property type="component" value="Unplaced"/>
</dbReference>
<keyword evidence="6" id="KW-0472">Membrane</keyword>
<reference evidence="10" key="1">
    <citation type="submission" date="2017-02" db="UniProtKB">
        <authorList>
            <consortium name="WormBaseParasite"/>
        </authorList>
    </citation>
    <scope>IDENTIFICATION</scope>
</reference>
<evidence type="ECO:0000256" key="8">
    <source>
        <dbReference type="SAM" id="Coils"/>
    </source>
</evidence>
<sequence>LIGYALYNPSFQEDIKKYIPQSQQLFDKINQWIPAEREEKRGISFGEYFGNVSSGVKNWISNGKKTSEKEGNSFLKIPSLPPLANSKKVSADVEPVDIRKVPKEINVNESFQANERLNERLSRNKELEEKLKSALSAATNKVHKASDAKFRTLPDWNKVIDAASKIELINQTDKAEEFSARNYIDNVRKIVGDAKQSETTQNNPLLIYASETVHKLNQQLDELNSLISQMHNESMLLSQYKDLIKKSRHEFAKELKKILPHIDTHAKDSKLTEDELNALIAHAHLRVNELKRQLAEQQAKFYHPYNFSYMMLSFSNYLLNFFQVQEERNIAKAIEQQRNLDIQLAEDQLTRKIKEIAEESDLKIEKKVAEDRLAWETELEDRLRRAAAAHSEHLEQVVRTQRQLFDIEHNQKIQEALSQERDLHGRQINVAHGRLEGIEAALKSRTAADLETRRTKHIWIACQNLVDSVIYGRRGGIDAEARKKPLASELQVIKEVSDGDDFVSCLLEALSNECIYEGVYTEDDLKARFRKVYKLCRRVSKIDENGGGLVRYLWSYLQNAVSLDLPQNFSDMDLIDPATIDTSEILARTKYFMDKNDLASAIRIAQLLKGEPENIAKGWIRDVRKHLEARLIAELLVTHATITNIRAVY</sequence>
<evidence type="ECO:0000256" key="3">
    <source>
        <dbReference type="ARBA" id="ARBA00022792"/>
    </source>
</evidence>
<evidence type="ECO:0000313" key="10">
    <source>
        <dbReference type="WBParaSite" id="DME_0000144101-mRNA-1"/>
    </source>
</evidence>
<dbReference type="InterPro" id="IPR019133">
    <property type="entry name" value="MIC60"/>
</dbReference>
<name>A0A0N4U3W9_DRAME</name>
<comment type="function">
    <text evidence="7">Component of the MICOS complex, a large protein complex of the mitochondrial inner membrane that plays crucial roles in the maintenance of crista junctions, inner membrane architecture, and formation of contact sites to the outer membrane.</text>
</comment>
<comment type="subcellular location">
    <subcellularLocation>
        <location evidence="7">Mitochondrion inner membrane</location>
        <topology evidence="7">Single-pass membrane protein</topology>
    </subcellularLocation>
</comment>
<dbReference type="Pfam" id="PF09731">
    <property type="entry name" value="Mitofilin"/>
    <property type="match status" value="2"/>
</dbReference>
<dbReference type="AlphaFoldDB" id="A0A0N4U3W9"/>
<keyword evidence="2 7" id="KW-0812">Transmembrane</keyword>
<evidence type="ECO:0000256" key="7">
    <source>
        <dbReference type="RuleBase" id="RU363000"/>
    </source>
</evidence>
<comment type="subunit">
    <text evidence="7">Component of the mitochondrial contact site and cristae organizing system (MICOS) complex.</text>
</comment>
<keyword evidence="5 7" id="KW-0496">Mitochondrion</keyword>
<dbReference type="PANTHER" id="PTHR15415:SF7">
    <property type="entry name" value="MICOS COMPLEX SUBUNIT MIC60"/>
    <property type="match status" value="1"/>
</dbReference>
<protein>
    <recommendedName>
        <fullName evidence="7">MICOS complex subunit MIC60</fullName>
    </recommendedName>
    <alternativeName>
        <fullName evidence="7">Mitofilin</fullName>
    </alternativeName>
</protein>
<evidence type="ECO:0000256" key="2">
    <source>
        <dbReference type="ARBA" id="ARBA00022692"/>
    </source>
</evidence>
<evidence type="ECO:0000256" key="1">
    <source>
        <dbReference type="ARBA" id="ARBA00010877"/>
    </source>
</evidence>
<dbReference type="GO" id="GO:0061617">
    <property type="term" value="C:MICOS complex"/>
    <property type="evidence" value="ECO:0007669"/>
    <property type="project" value="TreeGrafter"/>
</dbReference>
<dbReference type="GO" id="GO:0042407">
    <property type="term" value="P:cristae formation"/>
    <property type="evidence" value="ECO:0007669"/>
    <property type="project" value="TreeGrafter"/>
</dbReference>
<proteinExistence type="inferred from homology"/>
<evidence type="ECO:0000256" key="5">
    <source>
        <dbReference type="ARBA" id="ARBA00023128"/>
    </source>
</evidence>
<keyword evidence="4" id="KW-1133">Transmembrane helix</keyword>
<comment type="similarity">
    <text evidence="1 7">Belongs to the MICOS complex subunit Mic60 family.</text>
</comment>
<feature type="coiled-coil region" evidence="8">
    <location>
        <begin position="273"/>
        <end position="300"/>
    </location>
</feature>
<evidence type="ECO:0000256" key="6">
    <source>
        <dbReference type="ARBA" id="ARBA00023136"/>
    </source>
</evidence>
<dbReference type="PANTHER" id="PTHR15415">
    <property type="entry name" value="MITOFILIN"/>
    <property type="match status" value="1"/>
</dbReference>
<evidence type="ECO:0000256" key="4">
    <source>
        <dbReference type="ARBA" id="ARBA00022989"/>
    </source>
</evidence>
<organism evidence="9 10">
    <name type="scientific">Dracunculus medinensis</name>
    <name type="common">Guinea worm</name>
    <dbReference type="NCBI Taxonomy" id="318479"/>
    <lineage>
        <taxon>Eukaryota</taxon>
        <taxon>Metazoa</taxon>
        <taxon>Ecdysozoa</taxon>
        <taxon>Nematoda</taxon>
        <taxon>Chromadorea</taxon>
        <taxon>Rhabditida</taxon>
        <taxon>Spirurina</taxon>
        <taxon>Dracunculoidea</taxon>
        <taxon>Dracunculidae</taxon>
        <taxon>Dracunculus</taxon>
    </lineage>
</organism>
<accession>A0A0N4U3W9</accession>
<keyword evidence="8" id="KW-0175">Coiled coil</keyword>
<keyword evidence="3 7" id="KW-0999">Mitochondrion inner membrane</keyword>
<evidence type="ECO:0000313" key="9">
    <source>
        <dbReference type="Proteomes" id="UP000038040"/>
    </source>
</evidence>
<dbReference type="WBParaSite" id="DME_0000144101-mRNA-1">
    <property type="protein sequence ID" value="DME_0000144101-mRNA-1"/>
    <property type="gene ID" value="DME_0000144101"/>
</dbReference>